<dbReference type="Pfam" id="PF03401">
    <property type="entry name" value="TctC"/>
    <property type="match status" value="1"/>
</dbReference>
<feature type="chain" id="PRO_5045686625" evidence="2">
    <location>
        <begin position="26"/>
        <end position="323"/>
    </location>
</feature>
<dbReference type="Gene3D" id="3.40.190.10">
    <property type="entry name" value="Periplasmic binding protein-like II"/>
    <property type="match status" value="1"/>
</dbReference>
<dbReference type="Proteomes" id="UP001293718">
    <property type="component" value="Unassembled WGS sequence"/>
</dbReference>
<reference evidence="3 4" key="1">
    <citation type="submission" date="2023-11" db="EMBL/GenBank/DDBJ databases">
        <title>Draft genome of Azohydromonas lata strain H1 (DSM1123), a polyhydroxyalkanoate producer.</title>
        <authorList>
            <person name="Traversa D."/>
            <person name="D'Addabbo P."/>
            <person name="Pazzani C."/>
            <person name="Manzari C."/>
            <person name="Chiara M."/>
            <person name="Scrascia M."/>
        </authorList>
    </citation>
    <scope>NUCLEOTIDE SEQUENCE [LARGE SCALE GENOMIC DNA]</scope>
    <source>
        <strain evidence="3 4">H1</strain>
    </source>
</reference>
<dbReference type="InterPro" id="IPR042100">
    <property type="entry name" value="Bug_dom1"/>
</dbReference>
<organism evidence="3 4">
    <name type="scientific">Azohydromonas lata</name>
    <dbReference type="NCBI Taxonomy" id="45677"/>
    <lineage>
        <taxon>Bacteria</taxon>
        <taxon>Pseudomonadati</taxon>
        <taxon>Pseudomonadota</taxon>
        <taxon>Betaproteobacteria</taxon>
        <taxon>Burkholderiales</taxon>
        <taxon>Sphaerotilaceae</taxon>
        <taxon>Azohydromonas</taxon>
    </lineage>
</organism>
<dbReference type="InterPro" id="IPR005064">
    <property type="entry name" value="BUG"/>
</dbReference>
<accession>A0ABU5ILX8</accession>
<protein>
    <submittedName>
        <fullName evidence="3">Tripartite tricarboxylate transporter substrate binding protein</fullName>
    </submittedName>
</protein>
<evidence type="ECO:0000313" key="4">
    <source>
        <dbReference type="Proteomes" id="UP001293718"/>
    </source>
</evidence>
<dbReference type="PIRSF" id="PIRSF017082">
    <property type="entry name" value="YflP"/>
    <property type="match status" value="1"/>
</dbReference>
<dbReference type="SUPFAM" id="SSF53850">
    <property type="entry name" value="Periplasmic binding protein-like II"/>
    <property type="match status" value="1"/>
</dbReference>
<sequence length="323" mass="33963">MRLHRRDFMLASAAAALSGHASANAWPSKPLRIIAPAGPGSPADTAIRAFQDLLPARLGQPMVIENRPGAQGVIGLDAVAKSPVDNHTFGMMHLQLAAAPAMRNGKMPFDLEKGIEPVVQLSTESPVLLVNTNLPANTLKEFIELAKSKPQMLVYGSAGSGSPAHLGMELLQRAAGMSLVHVPYKTIASAVTDLAGKQIDVALAGSNAALQGLNSGRVRALAVSAPQRLPAFPNVPTLAEAGFPGIDLRGWVGLVARSGTDTAAITRLNAEVNELLKQPKIRERFAATGSEPAGGSPALFKSHIQREMARWQKLVVEAKISAD</sequence>
<keyword evidence="2" id="KW-0732">Signal</keyword>
<dbReference type="RefSeq" id="WP_322467509.1">
    <property type="nucleotide sequence ID" value="NZ_JAXOJX010000053.1"/>
</dbReference>
<dbReference type="EMBL" id="JAXOJX010000053">
    <property type="protein sequence ID" value="MDZ5459893.1"/>
    <property type="molecule type" value="Genomic_DNA"/>
</dbReference>
<evidence type="ECO:0000313" key="3">
    <source>
        <dbReference type="EMBL" id="MDZ5459893.1"/>
    </source>
</evidence>
<dbReference type="Gene3D" id="3.40.190.150">
    <property type="entry name" value="Bordetella uptake gene, domain 1"/>
    <property type="match status" value="1"/>
</dbReference>
<keyword evidence="4" id="KW-1185">Reference proteome</keyword>
<proteinExistence type="inferred from homology"/>
<dbReference type="PROSITE" id="PS51318">
    <property type="entry name" value="TAT"/>
    <property type="match status" value="1"/>
</dbReference>
<comment type="similarity">
    <text evidence="1">Belongs to the UPF0065 (bug) family.</text>
</comment>
<gene>
    <name evidence="3" type="ORF">SM757_25245</name>
</gene>
<comment type="caution">
    <text evidence="3">The sequence shown here is derived from an EMBL/GenBank/DDBJ whole genome shotgun (WGS) entry which is preliminary data.</text>
</comment>
<feature type="signal peptide" evidence="2">
    <location>
        <begin position="1"/>
        <end position="25"/>
    </location>
</feature>
<dbReference type="CDD" id="cd07012">
    <property type="entry name" value="PBP2_Bug_TTT"/>
    <property type="match status" value="1"/>
</dbReference>
<name>A0ABU5ILX8_9BURK</name>
<dbReference type="PANTHER" id="PTHR42928">
    <property type="entry name" value="TRICARBOXYLATE-BINDING PROTEIN"/>
    <property type="match status" value="1"/>
</dbReference>
<evidence type="ECO:0000256" key="1">
    <source>
        <dbReference type="ARBA" id="ARBA00006987"/>
    </source>
</evidence>
<evidence type="ECO:0000256" key="2">
    <source>
        <dbReference type="SAM" id="SignalP"/>
    </source>
</evidence>
<dbReference type="PANTHER" id="PTHR42928:SF5">
    <property type="entry name" value="BLR1237 PROTEIN"/>
    <property type="match status" value="1"/>
</dbReference>
<dbReference type="InterPro" id="IPR006311">
    <property type="entry name" value="TAT_signal"/>
</dbReference>